<accession>A0ABV2S3Y6</accession>
<feature type="region of interest" description="Disordered" evidence="1">
    <location>
        <begin position="100"/>
        <end position="128"/>
    </location>
</feature>
<comment type="caution">
    <text evidence="3">The sequence shown here is derived from an EMBL/GenBank/DDBJ whole genome shotgun (WGS) entry which is preliminary data.</text>
</comment>
<gene>
    <name evidence="3" type="ORF">ABIF63_007983</name>
</gene>
<feature type="domain" description="YjiS-like" evidence="2">
    <location>
        <begin position="162"/>
        <end position="197"/>
    </location>
</feature>
<protein>
    <submittedName>
        <fullName evidence="3">Uncharacterized protein YjiS (DUF1127 family)</fullName>
    </submittedName>
</protein>
<name>A0ABV2S3Y6_BRAJP</name>
<evidence type="ECO:0000259" key="2">
    <source>
        <dbReference type="Pfam" id="PF06568"/>
    </source>
</evidence>
<sequence>MEKYSHSVSRVALTGHMELDRANWVARSDGRGMVRLGAVAAGHSLPDIGSPSVAPAAEQDQPAATFWWAVFASVMEGFALYGASLHPTAAVPVQAMLDAARESRPPSADRTPPAPAKSASDGAGNSGNIVLFDRVPPRDARPARSWLHSLGAALGTVMALPAHWRREWEIRKAVAGLMEFDDRTLRDIGINGRSEVERMVRYCRDC</sequence>
<evidence type="ECO:0000313" key="3">
    <source>
        <dbReference type="EMBL" id="MET4723877.1"/>
    </source>
</evidence>
<dbReference type="Proteomes" id="UP001549291">
    <property type="component" value="Unassembled WGS sequence"/>
</dbReference>
<keyword evidence="4" id="KW-1185">Reference proteome</keyword>
<dbReference type="EMBL" id="JBEPTQ010000002">
    <property type="protein sequence ID" value="MET4723877.1"/>
    <property type="molecule type" value="Genomic_DNA"/>
</dbReference>
<proteinExistence type="predicted"/>
<organism evidence="3 4">
    <name type="scientific">Bradyrhizobium japonicum</name>
    <dbReference type="NCBI Taxonomy" id="375"/>
    <lineage>
        <taxon>Bacteria</taxon>
        <taxon>Pseudomonadati</taxon>
        <taxon>Pseudomonadota</taxon>
        <taxon>Alphaproteobacteria</taxon>
        <taxon>Hyphomicrobiales</taxon>
        <taxon>Nitrobacteraceae</taxon>
        <taxon>Bradyrhizobium</taxon>
    </lineage>
</organism>
<evidence type="ECO:0000256" key="1">
    <source>
        <dbReference type="SAM" id="MobiDB-lite"/>
    </source>
</evidence>
<evidence type="ECO:0000313" key="4">
    <source>
        <dbReference type="Proteomes" id="UP001549291"/>
    </source>
</evidence>
<dbReference type="Pfam" id="PF06568">
    <property type="entry name" value="YjiS-like"/>
    <property type="match status" value="1"/>
</dbReference>
<dbReference type="InterPro" id="IPR009506">
    <property type="entry name" value="YjiS-like"/>
</dbReference>
<reference evidence="3 4" key="1">
    <citation type="submission" date="2024-06" db="EMBL/GenBank/DDBJ databases">
        <title>Genomic Encyclopedia of Type Strains, Phase V (KMG-V): Genome sequencing to study the core and pangenomes of soil and plant-associated prokaryotes.</title>
        <authorList>
            <person name="Whitman W."/>
        </authorList>
    </citation>
    <scope>NUCLEOTIDE SEQUENCE [LARGE SCALE GENOMIC DNA]</scope>
    <source>
        <strain evidence="3 4">USDA 160</strain>
    </source>
</reference>